<dbReference type="GO" id="GO:0016787">
    <property type="term" value="F:hydrolase activity"/>
    <property type="evidence" value="ECO:0007669"/>
    <property type="project" value="UniProtKB-KW"/>
</dbReference>
<name>A0A2N5IVG7_9BIFI</name>
<dbReference type="EMBL" id="NMWT01000039">
    <property type="protein sequence ID" value="PLS25963.1"/>
    <property type="molecule type" value="Genomic_DNA"/>
</dbReference>
<dbReference type="RefSeq" id="WP_133125475.1">
    <property type="nucleotide sequence ID" value="NZ_NMWT01000039.1"/>
</dbReference>
<protein>
    <submittedName>
        <fullName evidence="1">Glycosyl hydrolase family 25</fullName>
    </submittedName>
</protein>
<sequence length="183" mass="18941">WSDTVIVASGEGPYDALSASPLAYRLKAPVVLAGRDGLDEAMVRAVRDAGFRKVLLVGGESVVPVRVESQLGSLSVTRLAGATRYGTSAEVVAYALEHRILEADGVVLASGENYPDALAGGALAGRTGNVLALVDGPDARSVGLAAEAQSDGNRETAFVLGGPVVFGQWTMERIAAKLNKHIQ</sequence>
<keyword evidence="1" id="KW-0378">Hydrolase</keyword>
<proteinExistence type="predicted"/>
<dbReference type="PANTHER" id="PTHR30032">
    <property type="entry name" value="N-ACETYLMURAMOYL-L-ALANINE AMIDASE-RELATED"/>
    <property type="match status" value="1"/>
</dbReference>
<feature type="non-terminal residue" evidence="1">
    <location>
        <position position="1"/>
    </location>
</feature>
<dbReference type="Proteomes" id="UP000235034">
    <property type="component" value="Unassembled WGS sequence"/>
</dbReference>
<dbReference type="OrthoDB" id="287365at2"/>
<organism evidence="1 2">
    <name type="scientific">Bifidobacterium parmae</name>
    <dbReference type="NCBI Taxonomy" id="361854"/>
    <lineage>
        <taxon>Bacteria</taxon>
        <taxon>Bacillati</taxon>
        <taxon>Actinomycetota</taxon>
        <taxon>Actinomycetes</taxon>
        <taxon>Bifidobacteriales</taxon>
        <taxon>Bifidobacteriaceae</taxon>
        <taxon>Bifidobacterium</taxon>
    </lineage>
</organism>
<reference evidence="1 2" key="1">
    <citation type="submission" date="2017-07" db="EMBL/GenBank/DDBJ databases">
        <title>Bifidobacterium novel species.</title>
        <authorList>
            <person name="Lugli G.A."/>
            <person name="Milani C."/>
            <person name="Duranti S."/>
            <person name="Mangifesta M."/>
        </authorList>
    </citation>
    <scope>NUCLEOTIDE SEQUENCE [LARGE SCALE GENOMIC DNA]</scope>
    <source>
        <strain evidence="1 2">77</strain>
    </source>
</reference>
<gene>
    <name evidence="1" type="ORF">Uis4E_2240</name>
</gene>
<dbReference type="AlphaFoldDB" id="A0A2N5IVG7"/>
<dbReference type="Gene3D" id="3.40.50.12090">
    <property type="match status" value="1"/>
</dbReference>
<dbReference type="PANTHER" id="PTHR30032:SF8">
    <property type="entry name" value="GERMINATION-SPECIFIC N-ACETYLMURAMOYL-L-ALANINE AMIDASE"/>
    <property type="match status" value="1"/>
</dbReference>
<dbReference type="Pfam" id="PF04122">
    <property type="entry name" value="CW_binding_2"/>
    <property type="match status" value="2"/>
</dbReference>
<evidence type="ECO:0000313" key="2">
    <source>
        <dbReference type="Proteomes" id="UP000235034"/>
    </source>
</evidence>
<dbReference type="InterPro" id="IPR007253">
    <property type="entry name" value="Cell_wall-bd_2"/>
</dbReference>
<comment type="caution">
    <text evidence="1">The sequence shown here is derived from an EMBL/GenBank/DDBJ whole genome shotgun (WGS) entry which is preliminary data.</text>
</comment>
<accession>A0A2N5IVG7</accession>
<evidence type="ECO:0000313" key="1">
    <source>
        <dbReference type="EMBL" id="PLS25963.1"/>
    </source>
</evidence>
<keyword evidence="2" id="KW-1185">Reference proteome</keyword>
<dbReference type="InterPro" id="IPR051922">
    <property type="entry name" value="Bact_Sporulation_Assoc"/>
</dbReference>